<evidence type="ECO:0000256" key="1">
    <source>
        <dbReference type="ARBA" id="ARBA00004752"/>
    </source>
</evidence>
<comment type="caution">
    <text evidence="16">The sequence shown here is derived from an EMBL/GenBank/DDBJ whole genome shotgun (WGS) entry which is preliminary data.</text>
</comment>
<dbReference type="InterPro" id="IPR038063">
    <property type="entry name" value="Transpep_catalytic_dom"/>
</dbReference>
<dbReference type="Gene3D" id="2.60.40.3780">
    <property type="match status" value="1"/>
</dbReference>
<comment type="pathway">
    <text evidence="1 13">Cell wall biogenesis; peptidoglycan biosynthesis.</text>
</comment>
<dbReference type="CDD" id="cd13432">
    <property type="entry name" value="LDT_IgD_like_2"/>
    <property type="match status" value="1"/>
</dbReference>
<dbReference type="PROSITE" id="PS52029">
    <property type="entry name" value="LD_TPASE"/>
    <property type="match status" value="1"/>
</dbReference>
<evidence type="ECO:0000256" key="13">
    <source>
        <dbReference type="PROSITE-ProRule" id="PRU01373"/>
    </source>
</evidence>
<evidence type="ECO:0000256" key="12">
    <source>
        <dbReference type="ARBA" id="ARBA00060592"/>
    </source>
</evidence>
<dbReference type="AlphaFoldDB" id="D7WC10"/>
<dbReference type="UniPathway" id="UPA00219"/>
<name>D7WC10_9CORY</name>
<evidence type="ECO:0000256" key="7">
    <source>
        <dbReference type="ARBA" id="ARBA00023136"/>
    </source>
</evidence>
<reference evidence="16" key="1">
    <citation type="submission" date="2010-06" db="EMBL/GenBank/DDBJ databases">
        <authorList>
            <person name="Muzny D."/>
            <person name="Qin X."/>
            <person name="Buhay C."/>
            <person name="Dugan-Rocha S."/>
            <person name="Ding Y."/>
            <person name="Chen G."/>
            <person name="Hawes A."/>
            <person name="Holder M."/>
            <person name="Jhangiani S."/>
            <person name="Johnson A."/>
            <person name="Khan Z."/>
            <person name="Li Z."/>
            <person name="Liu W."/>
            <person name="Liu X."/>
            <person name="Perez L."/>
            <person name="Shen H."/>
            <person name="Wang Q."/>
            <person name="Watt J."/>
            <person name="Xi L."/>
            <person name="Xin Y."/>
            <person name="Zhou J."/>
            <person name="Deng J."/>
            <person name="Jiang H."/>
            <person name="Liu Y."/>
            <person name="Qu J."/>
            <person name="Song X.-Z."/>
            <person name="Zhang L."/>
            <person name="Villasana D."/>
            <person name="Johnson A."/>
            <person name="Liu J."/>
            <person name="Liyanage D."/>
            <person name="Lorensuhewa L."/>
            <person name="Robinson T."/>
            <person name="Song A."/>
            <person name="Song B.-B."/>
            <person name="Dinh H."/>
            <person name="Thornton R."/>
            <person name="Coyle M."/>
            <person name="Francisco L."/>
            <person name="Jackson L."/>
            <person name="Javaid M."/>
            <person name="Korchina V."/>
            <person name="Kovar C."/>
            <person name="Mata R."/>
            <person name="Mathew T."/>
            <person name="Ngo R."/>
            <person name="Nguyen L."/>
            <person name="Nguyen N."/>
            <person name="Okwuonu G."/>
            <person name="Ongeri F."/>
            <person name="Pham C."/>
            <person name="Simmons D."/>
            <person name="Wilczek-Boney K."/>
            <person name="Hale W."/>
            <person name="Jakkamsetti A."/>
            <person name="Pham P."/>
            <person name="Ruth R."/>
            <person name="San Lucas F."/>
            <person name="Warren J."/>
            <person name="Zhang J."/>
            <person name="Zhao Z."/>
            <person name="Zhou C."/>
            <person name="Zhu D."/>
            <person name="Lee S."/>
            <person name="Bess C."/>
            <person name="Blankenburg K."/>
            <person name="Forbes L."/>
            <person name="Fu Q."/>
            <person name="Gubbala S."/>
            <person name="Hirani K."/>
            <person name="Jayaseelan J.C."/>
            <person name="Lara F."/>
            <person name="Munidasa M."/>
            <person name="Palculict T."/>
            <person name="Patil S."/>
            <person name="Pu L.-L."/>
            <person name="Saada N."/>
            <person name="Tang L."/>
            <person name="Weissenberger G."/>
            <person name="Zhu Y."/>
            <person name="Hemphill L."/>
            <person name="Shang Y."/>
            <person name="Youmans B."/>
            <person name="Ayvaz T."/>
            <person name="Ross M."/>
            <person name="Santibanez J."/>
            <person name="Aqrawi P."/>
            <person name="Gross S."/>
            <person name="Joshi V."/>
            <person name="Fowler G."/>
            <person name="Nazareth L."/>
            <person name="Reid J."/>
            <person name="Worley K."/>
            <person name="Petrosino J."/>
            <person name="Highlander S."/>
            <person name="Gibbs R."/>
        </authorList>
    </citation>
    <scope>NUCLEOTIDE SEQUENCE [LARGE SCALE GENOMIC DNA]</scope>
    <source>
        <strain evidence="16">ATCC 33030</strain>
    </source>
</reference>
<dbReference type="STRING" id="585529.HMPREF0291_11019"/>
<evidence type="ECO:0000256" key="3">
    <source>
        <dbReference type="ARBA" id="ARBA00022679"/>
    </source>
</evidence>
<dbReference type="HOGENOM" id="CLU_039404_3_0_11"/>
<gene>
    <name evidence="16" type="ORF">HMPREF0291_11019</name>
</gene>
<dbReference type="GO" id="GO:0016746">
    <property type="term" value="F:acyltransferase activity"/>
    <property type="evidence" value="ECO:0007669"/>
    <property type="project" value="UniProtKB-KW"/>
</dbReference>
<feature type="active site" description="Proton donor/acceptor" evidence="13">
    <location>
        <position position="307"/>
    </location>
</feature>
<keyword evidence="10" id="KW-0012">Acyltransferase</keyword>
<keyword evidence="3" id="KW-0808">Transferase</keyword>
<dbReference type="GO" id="GO:0071972">
    <property type="term" value="F:peptidoglycan L,D-transpeptidase activity"/>
    <property type="evidence" value="ECO:0007669"/>
    <property type="project" value="TreeGrafter"/>
</dbReference>
<dbReference type="CDD" id="cd16913">
    <property type="entry name" value="YkuD_like"/>
    <property type="match status" value="1"/>
</dbReference>
<evidence type="ECO:0000256" key="2">
    <source>
        <dbReference type="ARBA" id="ARBA00022475"/>
    </source>
</evidence>
<keyword evidence="2" id="KW-1003">Cell membrane</keyword>
<dbReference type="FunFam" id="2.40.440.10:FF:000005">
    <property type="entry name" value="L,D-transpeptidase 2"/>
    <property type="match status" value="1"/>
</dbReference>
<feature type="region of interest" description="Disordered" evidence="14">
    <location>
        <begin position="14"/>
        <end position="36"/>
    </location>
</feature>
<proteinExistence type="predicted"/>
<dbReference type="Pfam" id="PF17964">
    <property type="entry name" value="Big_10"/>
    <property type="match status" value="1"/>
</dbReference>
<dbReference type="EMBL" id="ACLJ02000002">
    <property type="protein sequence ID" value="EFK54639.1"/>
    <property type="molecule type" value="Genomic_DNA"/>
</dbReference>
<dbReference type="GO" id="GO:0018104">
    <property type="term" value="P:peptidoglycan-protein cross-linking"/>
    <property type="evidence" value="ECO:0007669"/>
    <property type="project" value="TreeGrafter"/>
</dbReference>
<feature type="domain" description="L,D-TPase catalytic" evidence="15">
    <location>
        <begin position="224"/>
        <end position="349"/>
    </location>
</feature>
<dbReference type="Gene3D" id="2.40.440.10">
    <property type="entry name" value="L,D-transpeptidase catalytic domain-like"/>
    <property type="match status" value="1"/>
</dbReference>
<dbReference type="GO" id="GO:0005576">
    <property type="term" value="C:extracellular region"/>
    <property type="evidence" value="ECO:0007669"/>
    <property type="project" value="TreeGrafter"/>
</dbReference>
<evidence type="ECO:0000256" key="11">
    <source>
        <dbReference type="ARBA" id="ARBA00023316"/>
    </source>
</evidence>
<feature type="active site" description="Nucleophile" evidence="13">
    <location>
        <position position="325"/>
    </location>
</feature>
<dbReference type="InterPro" id="IPR041280">
    <property type="entry name" value="Big_10"/>
</dbReference>
<dbReference type="PANTHER" id="PTHR30582">
    <property type="entry name" value="L,D-TRANSPEPTIDASE"/>
    <property type="match status" value="1"/>
</dbReference>
<evidence type="ECO:0000256" key="9">
    <source>
        <dbReference type="ARBA" id="ARBA00023288"/>
    </source>
</evidence>
<keyword evidence="9" id="KW-0449">Lipoprotein</keyword>
<organism evidence="16 17">
    <name type="scientific">Corynebacterium genitalium ATCC 33030</name>
    <dbReference type="NCBI Taxonomy" id="585529"/>
    <lineage>
        <taxon>Bacteria</taxon>
        <taxon>Bacillati</taxon>
        <taxon>Actinomycetota</taxon>
        <taxon>Actinomycetes</taxon>
        <taxon>Mycobacteriales</taxon>
        <taxon>Corynebacteriaceae</taxon>
        <taxon>Corynebacterium</taxon>
    </lineage>
</organism>
<dbReference type="GO" id="GO:0071555">
    <property type="term" value="P:cell wall organization"/>
    <property type="evidence" value="ECO:0007669"/>
    <property type="project" value="UniProtKB-UniRule"/>
</dbReference>
<dbReference type="GO" id="GO:0008360">
    <property type="term" value="P:regulation of cell shape"/>
    <property type="evidence" value="ECO:0007669"/>
    <property type="project" value="UniProtKB-UniRule"/>
</dbReference>
<accession>D7WC10</accession>
<keyword evidence="4" id="KW-0732">Signal</keyword>
<dbReference type="InterPro" id="IPR050979">
    <property type="entry name" value="LD-transpeptidase"/>
</dbReference>
<dbReference type="Gene3D" id="2.60.40.3710">
    <property type="match status" value="1"/>
</dbReference>
<dbReference type="Pfam" id="PF03734">
    <property type="entry name" value="YkuD"/>
    <property type="match status" value="1"/>
</dbReference>
<evidence type="ECO:0000256" key="6">
    <source>
        <dbReference type="ARBA" id="ARBA00022984"/>
    </source>
</evidence>
<dbReference type="InterPro" id="IPR005490">
    <property type="entry name" value="LD_TPept_cat_dom"/>
</dbReference>
<keyword evidence="6 13" id="KW-0573">Peptidoglycan synthesis</keyword>
<keyword evidence="17" id="KW-1185">Reference proteome</keyword>
<evidence type="ECO:0000256" key="5">
    <source>
        <dbReference type="ARBA" id="ARBA00022960"/>
    </source>
</evidence>
<comment type="pathway">
    <text evidence="12">Glycan biosynthesis.</text>
</comment>
<dbReference type="SUPFAM" id="SSF141523">
    <property type="entry name" value="L,D-transpeptidase catalytic domain-like"/>
    <property type="match status" value="1"/>
</dbReference>
<dbReference type="Proteomes" id="UP000004208">
    <property type="component" value="Unassembled WGS sequence"/>
</dbReference>
<keyword evidence="5 13" id="KW-0133">Cell shape</keyword>
<evidence type="ECO:0000313" key="17">
    <source>
        <dbReference type="Proteomes" id="UP000004208"/>
    </source>
</evidence>
<keyword evidence="7" id="KW-0472">Membrane</keyword>
<evidence type="ECO:0000313" key="16">
    <source>
        <dbReference type="EMBL" id="EFK54639.1"/>
    </source>
</evidence>
<evidence type="ECO:0000256" key="10">
    <source>
        <dbReference type="ARBA" id="ARBA00023315"/>
    </source>
</evidence>
<evidence type="ECO:0000256" key="14">
    <source>
        <dbReference type="SAM" id="MobiDB-lite"/>
    </source>
</evidence>
<evidence type="ECO:0000259" key="15">
    <source>
        <dbReference type="PROSITE" id="PS52029"/>
    </source>
</evidence>
<keyword evidence="11 13" id="KW-0961">Cell wall biogenesis/degradation</keyword>
<protein>
    <submittedName>
        <fullName evidence="16">ErfK/YbiS/YcfS/YnhG</fullName>
    </submittedName>
</protein>
<keyword evidence="8" id="KW-0564">Palmitate</keyword>
<dbReference type="eggNOG" id="COG1376">
    <property type="taxonomic scope" value="Bacteria"/>
</dbReference>
<evidence type="ECO:0000256" key="8">
    <source>
        <dbReference type="ARBA" id="ARBA00023139"/>
    </source>
</evidence>
<evidence type="ECO:0000256" key="4">
    <source>
        <dbReference type="ARBA" id="ARBA00022729"/>
    </source>
</evidence>
<sequence length="381" mass="41041">MVIAGSALAACTIEQDGNAAENADASETAEEVKDDPAEISVEDGAEDVEPGVPVTVTAPAGLEKVTMTNEDGKEVEAELNDDKTEWTTAEPLGYSREYTVEATTESGKTSTATFSTVTPSAQSTASLSPQEGEEVGVGQAISFYFDIAPSDKQAVEDAITVETSNDTEGGFIWLDANQLRWRPVEYWEPGTEVTVKADFYGRNLGEGIYGAEDAETSFTVGDEFRTVLNNYGKTLTVFKNGEEIKSFPVSLGEDGAFDTPNGTYVVGDQHDHLVMDSRTYGLALENGGYVTPVDYATQLSYSGIYVHSAPWAIWALGKHNQSHGCINARPDDALWFLQNTKRGDPVEIINTGGETLSPYDGLGYWNIELEPGQSVKAGEDF</sequence>
<dbReference type="PANTHER" id="PTHR30582:SF2">
    <property type="entry name" value="L,D-TRANSPEPTIDASE YCIB-RELATED"/>
    <property type="match status" value="1"/>
</dbReference>